<feature type="transmembrane region" description="Helical" evidence="2">
    <location>
        <begin position="37"/>
        <end position="56"/>
    </location>
</feature>
<keyword evidence="2" id="KW-0812">Transmembrane</keyword>
<dbReference type="Pfam" id="PF09772">
    <property type="entry name" value="Tmem26"/>
    <property type="match status" value="1"/>
</dbReference>
<dbReference type="PANTHER" id="PTHR22168:SF8">
    <property type="entry name" value="TRANSMEMBRANE PROTEIN 26"/>
    <property type="match status" value="1"/>
</dbReference>
<accession>A0A336LYU1</accession>
<reference evidence="4" key="2">
    <citation type="submission" date="2018-07" db="EMBL/GenBank/DDBJ databases">
        <authorList>
            <person name="Quirk P.G."/>
            <person name="Krulwich T.A."/>
        </authorList>
    </citation>
    <scope>NUCLEOTIDE SEQUENCE</scope>
</reference>
<feature type="transmembrane region" description="Helical" evidence="2">
    <location>
        <begin position="63"/>
        <end position="84"/>
    </location>
</feature>
<feature type="compositionally biased region" description="Basic residues" evidence="1">
    <location>
        <begin position="477"/>
        <end position="487"/>
    </location>
</feature>
<feature type="compositionally biased region" description="Basic and acidic residues" evidence="1">
    <location>
        <begin position="416"/>
        <end position="451"/>
    </location>
</feature>
<protein>
    <submittedName>
        <fullName evidence="4">CSON008384 protein</fullName>
    </submittedName>
</protein>
<dbReference type="EMBL" id="UFQT01000316">
    <property type="protein sequence ID" value="SSX23152.1"/>
    <property type="molecule type" value="Genomic_DNA"/>
</dbReference>
<feature type="transmembrane region" description="Helical" evidence="2">
    <location>
        <begin position="131"/>
        <end position="150"/>
    </location>
</feature>
<name>A0A336LYU1_CULSO</name>
<feature type="transmembrane region" description="Helical" evidence="2">
    <location>
        <begin position="12"/>
        <end position="31"/>
    </location>
</feature>
<feature type="transmembrane region" description="Helical" evidence="2">
    <location>
        <begin position="190"/>
        <end position="211"/>
    </location>
</feature>
<reference evidence="3" key="1">
    <citation type="submission" date="2018-04" db="EMBL/GenBank/DDBJ databases">
        <authorList>
            <person name="Go L.Y."/>
            <person name="Mitchell J.A."/>
        </authorList>
    </citation>
    <scope>NUCLEOTIDE SEQUENCE</scope>
    <source>
        <tissue evidence="3">Whole organism</tissue>
    </source>
</reference>
<dbReference type="PANTHER" id="PTHR22168">
    <property type="entry name" value="TMEM26 PROTEIN"/>
    <property type="match status" value="1"/>
</dbReference>
<keyword evidence="2" id="KW-0472">Membrane</keyword>
<gene>
    <name evidence="4" type="primary">CSON008384</name>
</gene>
<proteinExistence type="predicted"/>
<feature type="compositionally biased region" description="Basic and acidic residues" evidence="1">
    <location>
        <begin position="399"/>
        <end position="408"/>
    </location>
</feature>
<organism evidence="4">
    <name type="scientific">Culicoides sonorensis</name>
    <name type="common">Biting midge</name>
    <dbReference type="NCBI Taxonomy" id="179676"/>
    <lineage>
        <taxon>Eukaryota</taxon>
        <taxon>Metazoa</taxon>
        <taxon>Ecdysozoa</taxon>
        <taxon>Arthropoda</taxon>
        <taxon>Hexapoda</taxon>
        <taxon>Insecta</taxon>
        <taxon>Pterygota</taxon>
        <taxon>Neoptera</taxon>
        <taxon>Endopterygota</taxon>
        <taxon>Diptera</taxon>
        <taxon>Nematocera</taxon>
        <taxon>Chironomoidea</taxon>
        <taxon>Ceratopogonidae</taxon>
        <taxon>Ceratopogoninae</taxon>
        <taxon>Culicoides</taxon>
        <taxon>Monoculicoides</taxon>
    </lineage>
</organism>
<keyword evidence="2" id="KW-1133">Transmembrane helix</keyword>
<dbReference type="VEuPathDB" id="VectorBase:CSON008384"/>
<evidence type="ECO:0000256" key="2">
    <source>
        <dbReference type="SAM" id="Phobius"/>
    </source>
</evidence>
<evidence type="ECO:0000256" key="1">
    <source>
        <dbReference type="SAM" id="MobiDB-lite"/>
    </source>
</evidence>
<dbReference type="InterPro" id="IPR019169">
    <property type="entry name" value="Transmembrane_26"/>
</dbReference>
<feature type="region of interest" description="Disordered" evidence="1">
    <location>
        <begin position="362"/>
        <end position="498"/>
    </location>
</feature>
<evidence type="ECO:0000313" key="3">
    <source>
        <dbReference type="EMBL" id="SSX02781.1"/>
    </source>
</evidence>
<sequence>MAKVIATIKAIITRIIFSAHSAIAIWQVTQYKKDQNYWLLSIPLGLLFFEGLFTLAIKKNQEWRWFCPSVFLYLSSVVPAIWLLELDKMERRNKQRENISLSVVGKDLKNLDKILGMNIKLPDIQVDAETWVTLIEQFLMLILIVGRWLLPKGDLTRDQLSQLLLVYIGTAADIIEFFDSFKDDKVAGDYLLVFLTLGIWSWSLMQFTIVLSATRSRRPRGGGGGREDEEDNECCGKYCCGIDAWGIALNILLQDAPFLAFRLLIIIHYKIISYMNVFFTCKNTLVILLQLYRLYVVHTENHKNKKKLQKSKYAPKNRKYQREFERGYGWDVRSFDPGDIYMISNGKFDRPKRHRKCYDDDFTEVSEKRSKKNQRSRKDTGYSTASSNENRHRVKQVPRRNDSAESSEKRHRSSKKRDTDESEHEKRSKSSFNDKNKRQKVHAESDDERYQKKSTKHEKRLVEVTEESDTTSVSDKKAKKSQRNKKRQSTESDTTESD</sequence>
<dbReference type="EMBL" id="UFQS01000316">
    <property type="protein sequence ID" value="SSX02781.1"/>
    <property type="molecule type" value="Genomic_DNA"/>
</dbReference>
<dbReference type="AlphaFoldDB" id="A0A336LYU1"/>
<evidence type="ECO:0000313" key="4">
    <source>
        <dbReference type="EMBL" id="SSX23152.1"/>
    </source>
</evidence>